<reference evidence="4 5" key="1">
    <citation type="submission" date="2019-05" db="EMBL/GenBank/DDBJ databases">
        <title>Sporisorium graminicola CBS 10092 draft sequencing and annotation.</title>
        <authorList>
            <person name="Solano-Gonzalez S."/>
            <person name="Caddick M.X."/>
            <person name="Darby A."/>
        </authorList>
    </citation>
    <scope>NUCLEOTIDE SEQUENCE [LARGE SCALE GENOMIC DNA]</scope>
    <source>
        <strain evidence="4 5">CBS 10092</strain>
    </source>
</reference>
<feature type="region of interest" description="Disordered" evidence="1">
    <location>
        <begin position="1523"/>
        <end position="1546"/>
    </location>
</feature>
<feature type="compositionally biased region" description="Polar residues" evidence="1">
    <location>
        <begin position="1531"/>
        <end position="1540"/>
    </location>
</feature>
<dbReference type="GeneID" id="40728013"/>
<feature type="compositionally biased region" description="Basic and acidic residues" evidence="1">
    <location>
        <begin position="830"/>
        <end position="840"/>
    </location>
</feature>
<feature type="transmembrane region" description="Helical" evidence="2">
    <location>
        <begin position="628"/>
        <end position="649"/>
    </location>
</feature>
<keyword evidence="5" id="KW-1185">Reference proteome</keyword>
<feature type="region of interest" description="Disordered" evidence="1">
    <location>
        <begin position="354"/>
        <end position="376"/>
    </location>
</feature>
<dbReference type="EMBL" id="SRRM01000018">
    <property type="protein sequence ID" value="TKY86293.1"/>
    <property type="molecule type" value="Genomic_DNA"/>
</dbReference>
<feature type="transmembrane region" description="Helical" evidence="2">
    <location>
        <begin position="806"/>
        <end position="827"/>
    </location>
</feature>
<organism evidence="4 5">
    <name type="scientific">Sporisorium graminicola</name>
    <dbReference type="NCBI Taxonomy" id="280036"/>
    <lineage>
        <taxon>Eukaryota</taxon>
        <taxon>Fungi</taxon>
        <taxon>Dikarya</taxon>
        <taxon>Basidiomycota</taxon>
        <taxon>Ustilaginomycotina</taxon>
        <taxon>Ustilaginomycetes</taxon>
        <taxon>Ustilaginales</taxon>
        <taxon>Ustilaginaceae</taxon>
        <taxon>Sporisorium</taxon>
    </lineage>
</organism>
<keyword evidence="2" id="KW-0472">Membrane</keyword>
<evidence type="ECO:0000313" key="5">
    <source>
        <dbReference type="Proteomes" id="UP000306050"/>
    </source>
</evidence>
<evidence type="ECO:0000313" key="4">
    <source>
        <dbReference type="EMBL" id="TKY86293.1"/>
    </source>
</evidence>
<dbReference type="OrthoDB" id="2556855at2759"/>
<feature type="signal peptide" evidence="3">
    <location>
        <begin position="1"/>
        <end position="19"/>
    </location>
</feature>
<feature type="transmembrane region" description="Helical" evidence="2">
    <location>
        <begin position="1032"/>
        <end position="1055"/>
    </location>
</feature>
<feature type="region of interest" description="Disordered" evidence="1">
    <location>
        <begin position="257"/>
        <end position="280"/>
    </location>
</feature>
<feature type="transmembrane region" description="Helical" evidence="2">
    <location>
        <begin position="1461"/>
        <end position="1480"/>
    </location>
</feature>
<feature type="transmembrane region" description="Helical" evidence="2">
    <location>
        <begin position="323"/>
        <end position="345"/>
    </location>
</feature>
<accession>A0A4U7KPW6</accession>
<gene>
    <name evidence="4" type="ORF">EX895_005118</name>
</gene>
<evidence type="ECO:0000256" key="1">
    <source>
        <dbReference type="SAM" id="MobiDB-lite"/>
    </source>
</evidence>
<feature type="transmembrane region" description="Helical" evidence="2">
    <location>
        <begin position="1168"/>
        <end position="1189"/>
    </location>
</feature>
<dbReference type="PROSITE" id="PS51257">
    <property type="entry name" value="PROKAR_LIPOPROTEIN"/>
    <property type="match status" value="1"/>
</dbReference>
<evidence type="ECO:0008006" key="6">
    <source>
        <dbReference type="Google" id="ProtNLM"/>
    </source>
</evidence>
<keyword evidence="2" id="KW-0812">Transmembrane</keyword>
<dbReference type="KEGG" id="sgra:EX895_005118"/>
<evidence type="ECO:0000256" key="2">
    <source>
        <dbReference type="SAM" id="Phobius"/>
    </source>
</evidence>
<feature type="transmembrane region" description="Helical" evidence="2">
    <location>
        <begin position="532"/>
        <end position="551"/>
    </location>
</feature>
<keyword evidence="3" id="KW-0732">Signal</keyword>
<sequence>MRALFLFATVYILIAAVACQPLREAKAELELSKRYSHKPLDHSKNARTASPKFKRRFQALASAADAVSGMFSRIGARVRGGKDAIQTAEEAVKFPARKPFARPNVLAKPETTDPFQRTLSPRFKFQGNENGYKGDVDHEGLRAKIYDRPPLTIGRETGVAGTDKASAFLKTEPDGEEKVYKHMWQDPKKRPWMVAAATISAFATWLVAKNIKQDIETTQNLNAAAASSQAQQYAATQQALAQNAALEAAGSTNDAHIDSTISGSAATPPADGGAQGPTQPRLVKRFIPLAEIRERASRVTMSGGILNLTRFATRFPAELKRQVIGIFVGSTAMLATSLALFLCYFKGHCRSSTEPEPLPDNYTMPEPSPSPQPAPSVQVVHTDLFERSVVAPQLVPTILRKRTALPSRVETKPSHLHDAFAQAVKNHVKVPEVSSATLQRRTPEAPLFFGTAEPNFLAEYPKTTLSLAVLVAGSFFTYKGYQIHKERKRLRNGSPNQLFRPSQTNGLYRRGFQVYGFEEFWKDGFHFRVRDVLTTLVLIGLTVGSSIYGVLRILEASHPGSNKHKRDLSATSSIHHRKRGEFPLGTPVGMMETALEGVRSSRAETHLTESSSQAPDRAQVTRHRLVDMAIGALGTAVVATAAIGGSLWYDSHKKYVQDGKHHKRDMAAHPPPSHRTGDHISKRMVQVVHAIEENTVVDGAAVTAPLQRRARVDSSLQELAGFSVVFLPIVGLAGWSAIKKYQQAKEESRAFPAQGPPHPSFVSKLTGNGDPLIEEGRAAVAPSVPLQRRQISSKPLRQVGRDFDEILYYALGSIILYAAATRIHEVVKDTRADRHNRDRQQPSASAVPRSPPSYTLRKRLIKRMVAADQAIEMNRMADPNRAPTSPGVDPVAWQMSHLQDELTRPQLIAVAAAFFTGIAFMVIGGRELWKFYRSEHDDPDDEPDSKSPPHKLDEEMIFRRRMLQDDDDAVAASGRRLSKRMFQMHAVPEARRESPTVVPFNEDESAVAAQEVQEALPAGAAAEGAWLANPYVVIPAATALSGIISGAVVALIYGVEQLKKEQHHGDGSDPETISPHHKLDQRSLLQHRELFSGSETSVENLVERAIPLAGAETSGEAVAAEMSRISSGVALQNNPAPGLVEVTEHVPRQAGQQLRSARQRARDHFAKYWPGYVGFTLGIAAFTGITELLRDYIKHHPKEQQRPGLSKRSVQTPEATFNLDRSELSKRAPTLGDLANASRDDTFAVKMVVRRWRNAAYRRRREHRHRSRVVRLGDARATAHAQKTSEARKTLRSNDLSKRGLTAADVGKLPEDAMLAARMMERRWRGVAYRDRVSQRPVLPVVRLGGTEPARRARWQKVARKVAVPALTGVPIGLTFYLALRLTLERMKQQKQQRERHREEHEDEQAERGIASHHPLSKRAVSSESLLNLLKLSKADLKSLASNAPLTEKQRQARNARLRKLGLIASTATAATALKGWLLYEIIKTHVESKERKRFRDEWSRQQQAQQEQEWSFYGTSYPPGDTIYPGSAAGETNSDSSRGASGELRKRDQVHPAFAHQMGGTVENAPPYHKLREWRTQTGDTLREWGREAKWKTEYWAGQVTDKLLEHPKITYGTLLSAMAIGGIFLGAH</sequence>
<feature type="compositionally biased region" description="Basic and acidic residues" evidence="1">
    <location>
        <begin position="1389"/>
        <end position="1400"/>
    </location>
</feature>
<feature type="transmembrane region" description="Helical" evidence="2">
    <location>
        <begin position="1362"/>
        <end position="1384"/>
    </location>
</feature>
<evidence type="ECO:0000256" key="3">
    <source>
        <dbReference type="SAM" id="SignalP"/>
    </source>
</evidence>
<keyword evidence="2" id="KW-1133">Transmembrane helix</keyword>
<feature type="region of interest" description="Disordered" evidence="1">
    <location>
        <begin position="1389"/>
        <end position="1419"/>
    </location>
</feature>
<feature type="transmembrane region" description="Helical" evidence="2">
    <location>
        <begin position="907"/>
        <end position="925"/>
    </location>
</feature>
<feature type="transmembrane region" description="Helical" evidence="2">
    <location>
        <begin position="719"/>
        <end position="738"/>
    </location>
</feature>
<feature type="region of interest" description="Disordered" evidence="1">
    <location>
        <begin position="830"/>
        <end position="852"/>
    </location>
</feature>
<feature type="chain" id="PRO_5020340716" description="HIG1 domain-containing protein" evidence="3">
    <location>
        <begin position="20"/>
        <end position="1630"/>
    </location>
</feature>
<protein>
    <recommendedName>
        <fullName evidence="6">HIG1 domain-containing protein</fullName>
    </recommendedName>
</protein>
<name>A0A4U7KPW6_9BASI</name>
<dbReference type="RefSeq" id="XP_029738278.1">
    <property type="nucleotide sequence ID" value="XM_029885712.1"/>
</dbReference>
<comment type="caution">
    <text evidence="4">The sequence shown here is derived from an EMBL/GenBank/DDBJ whole genome shotgun (WGS) entry which is preliminary data.</text>
</comment>
<feature type="region of interest" description="Disordered" evidence="1">
    <location>
        <begin position="1263"/>
        <end position="1296"/>
    </location>
</feature>
<dbReference type="Proteomes" id="UP000306050">
    <property type="component" value="Chromosome SGRAM_5"/>
</dbReference>
<proteinExistence type="predicted"/>